<gene>
    <name evidence="5" type="ORF">FHS28_002711</name>
</gene>
<dbReference type="PANTHER" id="PTHR30451">
    <property type="entry name" value="OUTER MEMBRANE USHER PROTEIN"/>
    <property type="match status" value="1"/>
</dbReference>
<protein>
    <submittedName>
        <fullName evidence="5">Outer membrane usher protein</fullName>
    </submittedName>
</protein>
<keyword evidence="1" id="KW-1029">Fimbrium biogenesis</keyword>
<keyword evidence="1" id="KW-0813">Transport</keyword>
<evidence type="ECO:0000259" key="4">
    <source>
        <dbReference type="PROSITE" id="PS50042"/>
    </source>
</evidence>
<dbReference type="Gene3D" id="2.60.40.3110">
    <property type="match status" value="1"/>
</dbReference>
<comment type="caution">
    <text evidence="5">The sequence shown here is derived from an EMBL/GenBank/DDBJ whole genome shotgun (WGS) entry which is preliminary data.</text>
</comment>
<evidence type="ECO:0000256" key="2">
    <source>
        <dbReference type="SAM" id="MobiDB-lite"/>
    </source>
</evidence>
<evidence type="ECO:0000313" key="6">
    <source>
        <dbReference type="Proteomes" id="UP000574369"/>
    </source>
</evidence>
<feature type="signal peptide" evidence="3">
    <location>
        <begin position="1"/>
        <end position="28"/>
    </location>
</feature>
<comment type="similarity">
    <text evidence="1">Belongs to the fimbrial export usher family.</text>
</comment>
<dbReference type="Proteomes" id="UP000574369">
    <property type="component" value="Unassembled WGS sequence"/>
</dbReference>
<dbReference type="PROSITE" id="PS01151">
    <property type="entry name" value="FIMBRIAL_USHER"/>
    <property type="match status" value="1"/>
</dbReference>
<feature type="domain" description="Cyclic nucleotide-binding" evidence="4">
    <location>
        <begin position="49"/>
        <end position="105"/>
    </location>
</feature>
<dbReference type="InterPro" id="IPR043142">
    <property type="entry name" value="PapC-like_C_sf"/>
</dbReference>
<dbReference type="Gene3D" id="2.60.40.2610">
    <property type="entry name" value="Outer membrane usher protein FimD, plug domain"/>
    <property type="match status" value="1"/>
</dbReference>
<dbReference type="InterPro" id="IPR000015">
    <property type="entry name" value="Fimb_usher"/>
</dbReference>
<dbReference type="InterPro" id="IPR018030">
    <property type="entry name" value="Fimbrial_membr_usher_CS"/>
</dbReference>
<keyword evidence="3" id="KW-0732">Signal</keyword>
<dbReference type="PROSITE" id="PS50042">
    <property type="entry name" value="CNMP_BINDING_3"/>
    <property type="match status" value="1"/>
</dbReference>
<feature type="chain" id="PRO_5045439992" evidence="3">
    <location>
        <begin position="29"/>
        <end position="835"/>
    </location>
</feature>
<feature type="region of interest" description="Disordered" evidence="2">
    <location>
        <begin position="413"/>
        <end position="434"/>
    </location>
</feature>
<dbReference type="InterPro" id="IPR025949">
    <property type="entry name" value="PapC-like_C"/>
</dbReference>
<dbReference type="Pfam" id="PF13953">
    <property type="entry name" value="PapC_C"/>
    <property type="match status" value="1"/>
</dbReference>
<comment type="subcellular location">
    <subcellularLocation>
        <location evidence="1">Cell outer membrane</location>
        <topology evidence="1">Multi-pass membrane protein</topology>
    </subcellularLocation>
</comment>
<accession>A0ABR6GT82</accession>
<name>A0ABR6GT82_9BURK</name>
<organism evidence="5 6">
    <name type="scientific">Roseateles terrae</name>
    <dbReference type="NCBI Taxonomy" id="431060"/>
    <lineage>
        <taxon>Bacteria</taxon>
        <taxon>Pseudomonadati</taxon>
        <taxon>Pseudomonadota</taxon>
        <taxon>Betaproteobacteria</taxon>
        <taxon>Burkholderiales</taxon>
        <taxon>Sphaerotilaceae</taxon>
        <taxon>Roseateles</taxon>
    </lineage>
</organism>
<sequence>MSHWARARSECCSLLLAAPLAAAGQTSADDLQRTLERLAAERAAAAPRFGETLLLGLRVNGQPRPQTVRAVRVPEGLALPQTLWQELMLRPPSLPPRMIDNELYLILSDGPGGLVRWRVEELSQTLELDAPPQAFANQKLELDRAATQVTLPAQLGLFANYDLQWQRRVGGDGALDGLAELGVLTGPGDLNHQMLYRSDSGWTRLDTRWTWDRPARLATLRVGDVISQAGSWGRALRMGGVQWASDFSLRPGFLSFPLPTLKGEAALPSTVDVFVNNSQRLQGRVQPGPFDITDLPLVTGQGEIRTVVKDLLGREQVVVQPYYISPSLLKPGLDAYSFELGWVRENYGIDSARYGQGLGQVTWRRGVNTHFTVEGRGELAADQQTVGASGLWLLQDWGTLNVSVARSHSRLAGGEDLSDGGSTGSVGGVSEGGVAGRRLPRGGWLGTLGLERQGFGWSGAVEVRRASVGFVQRGLTESPRWSGSATLGTQWQGWGLGAGLVYQGAPQRPSVQGVITPATKLWTLNAGRGLGAWGYIGLSMLKAGGGGGTAVSLFWTLPIGDHQSISTSWQGQRGGDSPSQRQWQLQFQDNPPPGEGLGYQVLADSGGRRQLLAQWQDRHVALNGGVSRLQGRTDLRAGVGGGLAWLDGSVYAGRRVDGGFAVVEVADHPDVRITHDNQVVARTDASGRAYLPTLRGYQVNRVGVMADDLPLDADIESLDLQVTPAARRASLIRFPIGISRTATFRLVDAHGHPVPAGADLRPVDQMRSFPVGLDGRAFVAGLSAAPGPHRLEVRWPDGGCEASIELPPGARELPDLGVVTCQATPTPASTTRSAP</sequence>
<dbReference type="InterPro" id="IPR000595">
    <property type="entry name" value="cNMP-bd_dom"/>
</dbReference>
<keyword evidence="1" id="KW-0472">Membrane</keyword>
<feature type="compositionally biased region" description="Gly residues" evidence="2">
    <location>
        <begin position="421"/>
        <end position="434"/>
    </location>
</feature>
<dbReference type="EMBL" id="JACHXO010000004">
    <property type="protein sequence ID" value="MBB3195308.1"/>
    <property type="molecule type" value="Genomic_DNA"/>
</dbReference>
<proteinExistence type="inferred from homology"/>
<dbReference type="Pfam" id="PF00577">
    <property type="entry name" value="Usher"/>
    <property type="match status" value="2"/>
</dbReference>
<dbReference type="RefSeq" id="WP_088451243.1">
    <property type="nucleotide sequence ID" value="NZ_JACHXO010000004.1"/>
</dbReference>
<dbReference type="PANTHER" id="PTHR30451:SF5">
    <property type="entry name" value="SLR0019 PROTEIN"/>
    <property type="match status" value="1"/>
</dbReference>
<keyword evidence="6" id="KW-1185">Reference proteome</keyword>
<reference evidence="5 6" key="1">
    <citation type="submission" date="2020-08" db="EMBL/GenBank/DDBJ databases">
        <title>Genomic Encyclopedia of Type Strains, Phase III (KMG-III): the genomes of soil and plant-associated and newly described type strains.</title>
        <authorList>
            <person name="Whitman W."/>
        </authorList>
    </citation>
    <scope>NUCLEOTIDE SEQUENCE [LARGE SCALE GENOMIC DNA]</scope>
    <source>
        <strain evidence="5 6">CECT 7247</strain>
    </source>
</reference>
<keyword evidence="1" id="KW-0998">Cell outer membrane</keyword>
<keyword evidence="1" id="KW-0812">Transmembrane</keyword>
<evidence type="ECO:0000313" key="5">
    <source>
        <dbReference type="EMBL" id="MBB3195308.1"/>
    </source>
</evidence>
<dbReference type="InterPro" id="IPR042186">
    <property type="entry name" value="FimD_plug_dom"/>
</dbReference>
<dbReference type="Gene3D" id="2.60.40.2070">
    <property type="match status" value="1"/>
</dbReference>
<evidence type="ECO:0000256" key="3">
    <source>
        <dbReference type="SAM" id="SignalP"/>
    </source>
</evidence>
<evidence type="ECO:0000256" key="1">
    <source>
        <dbReference type="RuleBase" id="RU003884"/>
    </source>
</evidence>